<dbReference type="GO" id="GO:0015074">
    <property type="term" value="P:DNA integration"/>
    <property type="evidence" value="ECO:0007669"/>
    <property type="project" value="InterPro"/>
</dbReference>
<feature type="domain" description="Integrase catalytic" evidence="1">
    <location>
        <begin position="1"/>
        <end position="105"/>
    </location>
</feature>
<reference evidence="2 3" key="1">
    <citation type="submission" date="2019-05" db="EMBL/GenBank/DDBJ databases">
        <title>Another draft genome of Portunus trituberculatus and its Hox gene families provides insights of decapod evolution.</title>
        <authorList>
            <person name="Jeong J.-H."/>
            <person name="Song I."/>
            <person name="Kim S."/>
            <person name="Choi T."/>
            <person name="Kim D."/>
            <person name="Ryu S."/>
            <person name="Kim W."/>
        </authorList>
    </citation>
    <scope>NUCLEOTIDE SEQUENCE [LARGE SCALE GENOMIC DNA]</scope>
    <source>
        <tissue evidence="2">Muscle</tissue>
    </source>
</reference>
<accession>A0A5B7EIT8</accession>
<dbReference type="EMBL" id="VSRR010002755">
    <property type="protein sequence ID" value="MPC33079.1"/>
    <property type="molecule type" value="Genomic_DNA"/>
</dbReference>
<evidence type="ECO:0000259" key="1">
    <source>
        <dbReference type="PROSITE" id="PS50994"/>
    </source>
</evidence>
<gene>
    <name evidence="2" type="ORF">E2C01_026419</name>
</gene>
<evidence type="ECO:0000313" key="3">
    <source>
        <dbReference type="Proteomes" id="UP000324222"/>
    </source>
</evidence>
<dbReference type="InterPro" id="IPR012337">
    <property type="entry name" value="RNaseH-like_sf"/>
</dbReference>
<dbReference type="AlphaFoldDB" id="A0A5B7EIT8"/>
<dbReference type="Gene3D" id="3.30.420.10">
    <property type="entry name" value="Ribonuclease H-like superfamily/Ribonuclease H"/>
    <property type="match status" value="1"/>
</dbReference>
<evidence type="ECO:0000313" key="2">
    <source>
        <dbReference type="EMBL" id="MPC33079.1"/>
    </source>
</evidence>
<keyword evidence="3" id="KW-1185">Reference proteome</keyword>
<dbReference type="GO" id="GO:0003676">
    <property type="term" value="F:nucleic acid binding"/>
    <property type="evidence" value="ECO:0007669"/>
    <property type="project" value="InterPro"/>
</dbReference>
<dbReference type="InterPro" id="IPR001584">
    <property type="entry name" value="Integrase_cat-core"/>
</dbReference>
<dbReference type="InterPro" id="IPR036397">
    <property type="entry name" value="RNaseH_sf"/>
</dbReference>
<organism evidence="2 3">
    <name type="scientific">Portunus trituberculatus</name>
    <name type="common">Swimming crab</name>
    <name type="synonym">Neptunus trituberculatus</name>
    <dbReference type="NCBI Taxonomy" id="210409"/>
    <lineage>
        <taxon>Eukaryota</taxon>
        <taxon>Metazoa</taxon>
        <taxon>Ecdysozoa</taxon>
        <taxon>Arthropoda</taxon>
        <taxon>Crustacea</taxon>
        <taxon>Multicrustacea</taxon>
        <taxon>Malacostraca</taxon>
        <taxon>Eumalacostraca</taxon>
        <taxon>Eucarida</taxon>
        <taxon>Decapoda</taxon>
        <taxon>Pleocyemata</taxon>
        <taxon>Brachyura</taxon>
        <taxon>Eubrachyura</taxon>
        <taxon>Portunoidea</taxon>
        <taxon>Portunidae</taxon>
        <taxon>Portuninae</taxon>
        <taxon>Portunus</taxon>
    </lineage>
</organism>
<dbReference type="SUPFAM" id="SSF53098">
    <property type="entry name" value="Ribonuclease H-like"/>
    <property type="match status" value="1"/>
</dbReference>
<name>A0A5B7EIT8_PORTR</name>
<dbReference type="PROSITE" id="PS50994">
    <property type="entry name" value="INTEGRASE"/>
    <property type="match status" value="1"/>
</dbReference>
<dbReference type="Proteomes" id="UP000324222">
    <property type="component" value="Unassembled WGS sequence"/>
</dbReference>
<dbReference type="OrthoDB" id="7554598at2759"/>
<sequence length="115" mass="13255">MEFRNALLTKVCAKYNIKQTFTVAYHPSSNGLIERANRKILEALRHVVTSLHDNPQVAACINGSHLRVFIDIHKKVREKLLASRNEMMQQQHKRAAPITFKGDTMMLQMPLRESK</sequence>
<comment type="caution">
    <text evidence="2">The sequence shown here is derived from an EMBL/GenBank/DDBJ whole genome shotgun (WGS) entry which is preliminary data.</text>
</comment>
<proteinExistence type="predicted"/>
<protein>
    <recommendedName>
        <fullName evidence="1">Integrase catalytic domain-containing protein</fullName>
    </recommendedName>
</protein>